<evidence type="ECO:0000256" key="1">
    <source>
        <dbReference type="SAM" id="MobiDB-lite"/>
    </source>
</evidence>
<feature type="compositionally biased region" description="Low complexity" evidence="1">
    <location>
        <begin position="83"/>
        <end position="94"/>
    </location>
</feature>
<name>A0A1J7JAU4_9PEZI</name>
<dbReference type="EMBL" id="KV875103">
    <property type="protein sequence ID" value="OIW24690.1"/>
    <property type="molecule type" value="Genomic_DNA"/>
</dbReference>
<keyword evidence="3" id="KW-1185">Reference proteome</keyword>
<dbReference type="Proteomes" id="UP000182658">
    <property type="component" value="Unassembled WGS sequence"/>
</dbReference>
<feature type="compositionally biased region" description="Polar residues" evidence="1">
    <location>
        <begin position="36"/>
        <end position="64"/>
    </location>
</feature>
<evidence type="ECO:0000313" key="2">
    <source>
        <dbReference type="EMBL" id="OIW24690.1"/>
    </source>
</evidence>
<feature type="compositionally biased region" description="Acidic residues" evidence="1">
    <location>
        <begin position="128"/>
        <end position="138"/>
    </location>
</feature>
<dbReference type="OrthoDB" id="4160836at2759"/>
<proteinExistence type="predicted"/>
<evidence type="ECO:0000313" key="3">
    <source>
        <dbReference type="Proteomes" id="UP000182658"/>
    </source>
</evidence>
<feature type="compositionally biased region" description="Pro residues" evidence="1">
    <location>
        <begin position="117"/>
        <end position="127"/>
    </location>
</feature>
<sequence>METSAPKRRKTSPLTALPIESTTTTTQPDPPPPPQIVSTDAPQDTWPRSTRASYASPTKASLSRHNPDILLRRLSSPAKARAAGEGLEGSSAAGPLRSPTRQLGGALAAQPKRTPVKPNPRPLPPPGPDDDDDDDDDILNPFAGRVLRRSPLAGLAEPHPPEPELPPTPVHPDHAASTPPTGIHSTPSRRPRRSRALAEKIRSSPTKQPPAKPGADVFRHENEHILPTTETEPQPASRPRPSDVRGVEPADAEAKKKRERDALQMEVAQLERDLDVVAQENERIRQLQLSRKEVAMPTGASNILGVLGRHLGPRKNDIATSRSEAWLQAALDPIAFLPFGRPSSALPTLFPEDISSAEPEHEPLSHDPISLTAREALPFLQAFTPLTFASRVTIDPYPPRNATDEDGPESANALLQHHSITVKSASAPGLFSARIDMTVNATTHAITSLAVPSIDPPSAGAELSPLIAKILAEPEASSSALSRNVGVLNWAMGSWLRVAVRRAKVWRTLDSELGTPDALIRTAARVRATRKGRKLKWKGAASGADEHAKYDGGKDADSDGSADWIDNLVGTDDLLPYMGRLWMDFPVPSSPGGGESGIVTDTDVSVLRVQWRIEFDWTGEARSRIRAVASLPGKWHRTDERTTLAGITALFDKLLQRGGDVVPAVETIVTLLAGEQRG</sequence>
<dbReference type="STRING" id="1408157.A0A1J7JAU4"/>
<protein>
    <submittedName>
        <fullName evidence="2">Uncharacterized protein</fullName>
    </submittedName>
</protein>
<feature type="compositionally biased region" description="Basic residues" evidence="1">
    <location>
        <begin position="1"/>
        <end position="11"/>
    </location>
</feature>
<reference evidence="2 3" key="1">
    <citation type="submission" date="2016-10" db="EMBL/GenBank/DDBJ databases">
        <title>Draft genome sequence of Coniochaeta ligniaria NRRL30616, a lignocellulolytic fungus for bioabatement of inhibitors in plant biomass hydrolysates.</title>
        <authorList>
            <consortium name="DOE Joint Genome Institute"/>
            <person name="Jimenez D.J."/>
            <person name="Hector R.E."/>
            <person name="Riley R."/>
            <person name="Sun H."/>
            <person name="Grigoriev I.V."/>
            <person name="Van Elsas J.D."/>
            <person name="Nichols N.N."/>
        </authorList>
    </citation>
    <scope>NUCLEOTIDE SEQUENCE [LARGE SCALE GENOMIC DNA]</scope>
    <source>
        <strain evidence="2 3">NRRL 30616</strain>
    </source>
</reference>
<accession>A0A1J7JAU4</accession>
<organism evidence="2 3">
    <name type="scientific">Coniochaeta ligniaria NRRL 30616</name>
    <dbReference type="NCBI Taxonomy" id="1408157"/>
    <lineage>
        <taxon>Eukaryota</taxon>
        <taxon>Fungi</taxon>
        <taxon>Dikarya</taxon>
        <taxon>Ascomycota</taxon>
        <taxon>Pezizomycotina</taxon>
        <taxon>Sordariomycetes</taxon>
        <taxon>Sordariomycetidae</taxon>
        <taxon>Coniochaetales</taxon>
        <taxon>Coniochaetaceae</taxon>
        <taxon>Coniochaeta</taxon>
    </lineage>
</organism>
<feature type="compositionally biased region" description="Basic and acidic residues" evidence="1">
    <location>
        <begin position="240"/>
        <end position="260"/>
    </location>
</feature>
<dbReference type="InParanoid" id="A0A1J7JAU4"/>
<dbReference type="AlphaFoldDB" id="A0A1J7JAU4"/>
<feature type="region of interest" description="Disordered" evidence="1">
    <location>
        <begin position="1"/>
        <end position="260"/>
    </location>
</feature>
<gene>
    <name evidence="2" type="ORF">CONLIGDRAFT_584528</name>
</gene>